<keyword evidence="3" id="KW-1185">Reference proteome</keyword>
<comment type="caution">
    <text evidence="2">The sequence shown here is derived from an EMBL/GenBank/DDBJ whole genome shotgun (WGS) entry which is preliminary data.</text>
</comment>
<feature type="compositionally biased region" description="Basic and acidic residues" evidence="1">
    <location>
        <begin position="106"/>
        <end position="142"/>
    </location>
</feature>
<dbReference type="AlphaFoldDB" id="A0A9W4E046"/>
<gene>
    <name evidence="2" type="ORF">SCOCK_10296</name>
</gene>
<reference evidence="2" key="1">
    <citation type="submission" date="2021-05" db="EMBL/GenBank/DDBJ databases">
        <authorList>
            <person name="Arsene-Ploetze F."/>
        </authorList>
    </citation>
    <scope>NUCLEOTIDE SEQUENCE</scope>
    <source>
        <strain evidence="2">DSM 42138</strain>
    </source>
</reference>
<name>A0A9W4E046_9ACTN</name>
<dbReference type="EMBL" id="CAJSLV010000001">
    <property type="protein sequence ID" value="CAG6390828.1"/>
    <property type="molecule type" value="Genomic_DNA"/>
</dbReference>
<dbReference type="Proteomes" id="UP001152519">
    <property type="component" value="Unassembled WGS sequence"/>
</dbReference>
<sequence length="142" mass="15937">MRVGIVQAQTVQKGPLHRLEHRRRGGRGRGCGHGADVHGRDHLARTEDLHRAGLRRLLGAVALGDEGVEGRRLLRRRRRLHRRQEPGLHAGQPHGVLGDVGQRVGVEARPDLRRRAAAVPDRRQQGGDHRGDGCRARHERRQ</sequence>
<evidence type="ECO:0000313" key="2">
    <source>
        <dbReference type="EMBL" id="CAG6390828.1"/>
    </source>
</evidence>
<accession>A0A9W4E046</accession>
<proteinExistence type="predicted"/>
<evidence type="ECO:0000313" key="3">
    <source>
        <dbReference type="Proteomes" id="UP001152519"/>
    </source>
</evidence>
<evidence type="ECO:0000256" key="1">
    <source>
        <dbReference type="SAM" id="MobiDB-lite"/>
    </source>
</evidence>
<feature type="region of interest" description="Disordered" evidence="1">
    <location>
        <begin position="80"/>
        <end position="142"/>
    </location>
</feature>
<protein>
    <submittedName>
        <fullName evidence="2">Uncharacterized protein</fullName>
    </submittedName>
</protein>
<organism evidence="2 3">
    <name type="scientific">Actinacidiphila cocklensis</name>
    <dbReference type="NCBI Taxonomy" id="887465"/>
    <lineage>
        <taxon>Bacteria</taxon>
        <taxon>Bacillati</taxon>
        <taxon>Actinomycetota</taxon>
        <taxon>Actinomycetes</taxon>
        <taxon>Kitasatosporales</taxon>
        <taxon>Streptomycetaceae</taxon>
        <taxon>Actinacidiphila</taxon>
    </lineage>
</organism>